<feature type="region of interest" description="Disordered" evidence="1">
    <location>
        <begin position="1990"/>
        <end position="2064"/>
    </location>
</feature>
<accession>A0A1I8IE52</accession>
<feature type="region of interest" description="Disordered" evidence="1">
    <location>
        <begin position="786"/>
        <end position="907"/>
    </location>
</feature>
<evidence type="ECO:0000256" key="1">
    <source>
        <dbReference type="SAM" id="MobiDB-lite"/>
    </source>
</evidence>
<dbReference type="PANTHER" id="PTHR33481">
    <property type="entry name" value="REVERSE TRANSCRIPTASE"/>
    <property type="match status" value="1"/>
</dbReference>
<dbReference type="WBParaSite" id="maker-uti_cns_0011847-snap-gene-0.5-mRNA-1">
    <property type="protein sequence ID" value="maker-uti_cns_0011847-snap-gene-0.5-mRNA-1"/>
    <property type="gene ID" value="maker-uti_cns_0011847-snap-gene-0.5"/>
</dbReference>
<feature type="compositionally biased region" description="Basic and acidic residues" evidence="1">
    <location>
        <begin position="846"/>
        <end position="855"/>
    </location>
</feature>
<evidence type="ECO:0000313" key="3">
    <source>
        <dbReference type="WBParaSite" id="maker-uti_cns_0011847-snap-gene-0.5-mRNA-1"/>
    </source>
</evidence>
<protein>
    <submittedName>
        <fullName evidence="3">MMS1_N domain-containing protein</fullName>
    </submittedName>
</protein>
<feature type="compositionally biased region" description="Low complexity" evidence="1">
    <location>
        <begin position="1132"/>
        <end position="1171"/>
    </location>
</feature>
<feature type="compositionally biased region" description="Basic residues" evidence="1">
    <location>
        <begin position="856"/>
        <end position="870"/>
    </location>
</feature>
<feature type="region of interest" description="Disordered" evidence="1">
    <location>
        <begin position="1117"/>
        <end position="1201"/>
    </location>
</feature>
<feature type="region of interest" description="Disordered" evidence="1">
    <location>
        <begin position="59"/>
        <end position="86"/>
    </location>
</feature>
<evidence type="ECO:0000313" key="2">
    <source>
        <dbReference type="Proteomes" id="UP000095280"/>
    </source>
</evidence>
<dbReference type="Proteomes" id="UP000095280">
    <property type="component" value="Unplaced"/>
</dbReference>
<proteinExistence type="predicted"/>
<feature type="compositionally biased region" description="Basic residues" evidence="1">
    <location>
        <begin position="2025"/>
        <end position="2036"/>
    </location>
</feature>
<reference evidence="3" key="1">
    <citation type="submission" date="2016-11" db="UniProtKB">
        <authorList>
            <consortium name="WormBaseParasite"/>
        </authorList>
    </citation>
    <scope>IDENTIFICATION</scope>
</reference>
<organism evidence="2 3">
    <name type="scientific">Macrostomum lignano</name>
    <dbReference type="NCBI Taxonomy" id="282301"/>
    <lineage>
        <taxon>Eukaryota</taxon>
        <taxon>Metazoa</taxon>
        <taxon>Spiralia</taxon>
        <taxon>Lophotrochozoa</taxon>
        <taxon>Platyhelminthes</taxon>
        <taxon>Rhabditophora</taxon>
        <taxon>Macrostomorpha</taxon>
        <taxon>Macrostomida</taxon>
        <taxon>Macrostomidae</taxon>
        <taxon>Macrostomum</taxon>
    </lineage>
</organism>
<feature type="region of interest" description="Disordered" evidence="1">
    <location>
        <begin position="566"/>
        <end position="626"/>
    </location>
</feature>
<feature type="compositionally biased region" description="Low complexity" evidence="1">
    <location>
        <begin position="1190"/>
        <end position="1201"/>
    </location>
</feature>
<feature type="region of interest" description="Disordered" evidence="1">
    <location>
        <begin position="499"/>
        <end position="554"/>
    </location>
</feature>
<feature type="region of interest" description="Disordered" evidence="1">
    <location>
        <begin position="715"/>
        <end position="740"/>
    </location>
</feature>
<keyword evidence="2" id="KW-1185">Reference proteome</keyword>
<feature type="compositionally biased region" description="Polar residues" evidence="1">
    <location>
        <begin position="811"/>
        <end position="824"/>
    </location>
</feature>
<name>A0A1I8IE52_9PLAT</name>
<feature type="compositionally biased region" description="Low complexity" evidence="1">
    <location>
        <begin position="871"/>
        <end position="880"/>
    </location>
</feature>
<dbReference type="PANTHER" id="PTHR33481:SF1">
    <property type="entry name" value="ENDONUCLEASE_EXONUCLEASE_PHOSPHATASE DOMAIN-CONTAINING PROTEIN-RELATED"/>
    <property type="match status" value="1"/>
</dbReference>
<feature type="compositionally biased region" description="Low complexity" evidence="1">
    <location>
        <begin position="825"/>
        <end position="837"/>
    </location>
</feature>
<sequence length="2405" mass="260329">PGGGRLAGRLLKPNCTVPAAPARKVINHQQEVLVPPCCGVERTGEIYMYFLAHRISAEEEEGTEHRTTEKTPNPWPKPEPTLKREPCRTDRSTEYRLNSIGTALQCNTEALGVEAAYLIRSDSLYLTALDSDDFRQEFAVDPGGGRLAGRLLKPNCTVPAAPGRTETCRVPGSRPELLKFGACGVWSLWSLELVEIGACGVWSLWSLELVEFGALELVEIGACGVWSLWSLELVEFGACGDWSGVWSLWRLELVEFGACGACGACGVWSLELWSLELVEIGACGVWSLEWSCGDWSLWSLELVEIGACGVWSLWSLELVEIGACGVWSFGVELVEFGACGDWSLWSLELVEIGACGVWSLWSLWSLELVEFGACGACGALELVEFGALELWSLELVWSLWRLELVKYRASGDNRRRAPSLLDKERAAAAGAAAGRLARCCRTAICDSKKLRASRTPTSSTGTEVTSALASIHAGIRPSSSLSADAAEAAAAAATAAAATARARPSSARKPRKPIRPSGPAASRSRMAERSVRWVSGVPSCSNRRPTASGGRRGSLTLLMPASVFAAARSSSRRGREGNSASREPRRLTGSDRLASASQRLLAGAGAAVKQKEDEATETPLSQDSDFSSRLASFSANCGQRLMPPPSWRCRRRICASMWSSSPSLSVVEACRQDRPSQRISRRASLAARSVSSLRLLPVPGMSCWKSRLVGGLHPLFASGSRRPPPTLSRKSTQGTRPRVCSRQSLGLLDRLGSGAGDPIQWLRPNLGMRVWLANLQAVVLLNSEGPAGPAGRSQPTDSTVAKEGPAGSAGRSDQSYQTQNTQRPASSAGGSKGTASSEPKGPAKSGRSDEAQRARLERKRAKQRAKRQAKKGAAGAKAAASTMDAEATGVPRQPGGPAGGSSSSSAAALPGAAAAAAEAETTAQQMATANKEVPSGATFAAKAKAKIPGVIIQGRDQDWTTDQLQKVWSAVDSYLIELTVEEGISIGIERMVLRSTFVLIAPSSEEDARQLLQRLPTVSLDADLGGALFLREGQRPKTIPYVVFVPAKSTAAGPDVIRRVLLRLNPDLPASGLVYHRKVRRGETGNSIVLGLSSTWASRYPNGSSFQLGALKLKMRRGKSAKGKATANPGISGKSGAQSKAQGKAQADPKAKAASRPSASSSSATAVTAPAKPREPNLPVGEGVEDEAGSSESELSSATLELTDLRPIETCEDVDHMAETLTGCIIEAYEAACPARAYKGKTSAPWWNPELGKLRRKAKSLHRRAMKTGNPEDMELFRQASRNFKSEVRKAKEFGYADDVTAIVAGPSPSTLRDLMQSFIRKAESWANDNGLELSEPKTVAIMFTSRLRWNIRPLQLYGRDIAFAHQTRCLGVILDHRLNWSSHVKAKAKRASAILAQLRRALGTSWGLSPKRLWWIYTSVVRPAITYASVVWVSATQVKSHADLLNTIQGRACRLICNATRSTPFAGMGAFLNLPPLDLFIRGEAARTTRRLIDAGVKFIYMRAPAKRNLVPHSDLCLNFLNECQANRVFTDGIASTLNLRQRYSVAIDSRDNINDHWNPGELHCYTDGSKQSANTGFGVGIFLNGRVIATHAQYTGVNSSVFQNEVLAISSCTAELLATGVTAWIRTQHRSTWANRTNCRQSRGAVPQPSHQLRKLLLRLSRRDIRAATMTLSGHGCFSRHQYLQGNATNATCSFCNSGDETAEHFAQVHVVHGQQLPAELLGAAAGDQLVADQRVPEAFEFAAVRGVVEPPQPVVQGLSGLLGAQPELVAGEGQVELAGEVLIESLDELVDVIIGVGESGCNGLQVLARCPANVSGVAVVLHAQDILAAGGAQVVLPRHICLARQQQRQGVQPGLVADSVDLQAVNVDARVDLLLQRQQLRLPSGLELFFVEFGHVSASAKSWQRPLIVGLGVFHQHLWLRYHNELVLSTSSQFSTCRPAVAPGCFSVATVPRSFFLSTGALNFSRFGSPRPCCNLSIGLFSSLSPTRMNSRLPPPPPPAPEDGSDGRPMPRSPVGAARSGCWRRTRSPKSKFRPAPSSSGGSRGSGTVRPASRHCGGGGCSSLPAEEPIAGYAHRPLDRIGGLQEEDRAPGRKLTPVLRHGRRDNAACLGLPGDGWKEGVVLQWPSGAPRLGADDVACQLGSPSAQQVAGMDLAVMPAMASRNFSTSPLLLLLLLLLGCTAFAAESRTDIKDASSDGEEVNAEKRAYFDPINYGKKRAYFDPINYGNKRAYFDPINYGKKRAYFDPINYGKKRAYFDPINYGKKRAYFDPINYGKKRAYFDPINYGKKRAYFDPINYGKKRAYFDPINYGKKRAYFDPINYGKKRAYFDPINYGKKRAYFDPINYGKKRAYFDPINYGKKRAYFDPINYGKKRAYFDPINYGKKRAYYQSRGGYFDPINYE</sequence>